<dbReference type="AlphaFoldDB" id="A0AAW1LQK2"/>
<evidence type="ECO:0000313" key="4">
    <source>
        <dbReference type="Proteomes" id="UP001443914"/>
    </source>
</evidence>
<keyword evidence="1" id="KW-0732">Signal</keyword>
<comment type="caution">
    <text evidence="3">The sequence shown here is derived from an EMBL/GenBank/DDBJ whole genome shotgun (WGS) entry which is preliminary data.</text>
</comment>
<organism evidence="3 4">
    <name type="scientific">Saponaria officinalis</name>
    <name type="common">Common soapwort</name>
    <name type="synonym">Lychnis saponaria</name>
    <dbReference type="NCBI Taxonomy" id="3572"/>
    <lineage>
        <taxon>Eukaryota</taxon>
        <taxon>Viridiplantae</taxon>
        <taxon>Streptophyta</taxon>
        <taxon>Embryophyta</taxon>
        <taxon>Tracheophyta</taxon>
        <taxon>Spermatophyta</taxon>
        <taxon>Magnoliopsida</taxon>
        <taxon>eudicotyledons</taxon>
        <taxon>Gunneridae</taxon>
        <taxon>Pentapetalae</taxon>
        <taxon>Caryophyllales</taxon>
        <taxon>Caryophyllaceae</taxon>
        <taxon>Caryophylleae</taxon>
        <taxon>Saponaria</taxon>
    </lineage>
</organism>
<dbReference type="PANTHER" id="PTHR31589">
    <property type="entry name" value="PROTEIN, PUTATIVE (DUF239)-RELATED-RELATED"/>
    <property type="match status" value="1"/>
</dbReference>
<accession>A0AAW1LQK2</accession>
<evidence type="ECO:0000259" key="2">
    <source>
        <dbReference type="PROSITE" id="PS52045"/>
    </source>
</evidence>
<dbReference type="PROSITE" id="PS52045">
    <property type="entry name" value="NEPROSIN_PEP_CD"/>
    <property type="match status" value="1"/>
</dbReference>
<proteinExistence type="predicted"/>
<dbReference type="PANTHER" id="PTHR31589:SF223">
    <property type="entry name" value="PROTEIN, PUTATIVE (DUF239)-RELATED"/>
    <property type="match status" value="1"/>
</dbReference>
<name>A0AAW1LQK2_SAPOF</name>
<evidence type="ECO:0000256" key="1">
    <source>
        <dbReference type="SAM" id="SignalP"/>
    </source>
</evidence>
<gene>
    <name evidence="3" type="ORF">RND81_04G233500</name>
</gene>
<dbReference type="InterPro" id="IPR004314">
    <property type="entry name" value="Neprosin"/>
</dbReference>
<dbReference type="Proteomes" id="UP001443914">
    <property type="component" value="Unassembled WGS sequence"/>
</dbReference>
<dbReference type="Pfam" id="PF03080">
    <property type="entry name" value="Neprosin"/>
    <property type="match status" value="1"/>
</dbReference>
<dbReference type="InterPro" id="IPR053168">
    <property type="entry name" value="Glutamic_endopeptidase"/>
</dbReference>
<protein>
    <recommendedName>
        <fullName evidence="2">Neprosin PEP catalytic domain-containing protein</fullName>
    </recommendedName>
</protein>
<keyword evidence="4" id="KW-1185">Reference proteome</keyword>
<feature type="signal peptide" evidence="1">
    <location>
        <begin position="1"/>
        <end position="24"/>
    </location>
</feature>
<dbReference type="EMBL" id="JBDFQZ010000004">
    <property type="protein sequence ID" value="KAK9735863.1"/>
    <property type="molecule type" value="Genomic_DNA"/>
</dbReference>
<reference evidence="3" key="1">
    <citation type="submission" date="2024-03" db="EMBL/GenBank/DDBJ databases">
        <title>WGS assembly of Saponaria officinalis var. Norfolk2.</title>
        <authorList>
            <person name="Jenkins J."/>
            <person name="Shu S."/>
            <person name="Grimwood J."/>
            <person name="Barry K."/>
            <person name="Goodstein D."/>
            <person name="Schmutz J."/>
            <person name="Leebens-Mack J."/>
            <person name="Osbourn A."/>
        </authorList>
    </citation>
    <scope>NUCLEOTIDE SEQUENCE [LARGE SCALE GENOMIC DNA]</scope>
    <source>
        <strain evidence="3">JIC</strain>
    </source>
</reference>
<sequence>MIMEVKGVAILLVILCSLFSNAVCRVIDHNSTNYKIDKTNVEIQVQKLFGFGLEENGYPTPVPNASPKEHCHAVVRTKTNDAKRFFGTQASLSLYKPKVQPNQWSSSRLKLLNGGESIEAGWMVNPEVFKDNEAHLYTKFSAGGKECINTQCPGFVVHDTTVPLGYVPTTYSQVRGNQWAWDNVTIMKVPIRGEIKTSRRKTIK</sequence>
<feature type="chain" id="PRO_5043553466" description="Neprosin PEP catalytic domain-containing protein" evidence="1">
    <location>
        <begin position="25"/>
        <end position="204"/>
    </location>
</feature>
<feature type="domain" description="Neprosin PEP catalytic" evidence="2">
    <location>
        <begin position="65"/>
        <end position="204"/>
    </location>
</feature>
<evidence type="ECO:0000313" key="3">
    <source>
        <dbReference type="EMBL" id="KAK9735863.1"/>
    </source>
</evidence>